<proteinExistence type="predicted"/>
<reference evidence="4 5" key="1">
    <citation type="submission" date="2020-08" db="EMBL/GenBank/DDBJ databases">
        <title>Novel species isolated from subtropical streams in China.</title>
        <authorList>
            <person name="Lu H."/>
        </authorList>
    </citation>
    <scope>NUCLEOTIDE SEQUENCE [LARGE SCALE GENOMIC DNA]</scope>
    <source>
        <strain evidence="4 5">CY22W</strain>
    </source>
</reference>
<dbReference type="InterPro" id="IPR001789">
    <property type="entry name" value="Sig_transdc_resp-reg_receiver"/>
</dbReference>
<dbReference type="RefSeq" id="WP_186904871.1">
    <property type="nucleotide sequence ID" value="NZ_JACOGD010000009.1"/>
</dbReference>
<feature type="domain" description="HTH LytTR-type" evidence="3">
    <location>
        <begin position="182"/>
        <end position="274"/>
    </location>
</feature>
<dbReference type="InterPro" id="IPR007492">
    <property type="entry name" value="LytTR_DNA-bd_dom"/>
</dbReference>
<gene>
    <name evidence="4" type="ORF">H8K43_16575</name>
</gene>
<dbReference type="Pfam" id="PF04397">
    <property type="entry name" value="LytTR"/>
    <property type="match status" value="1"/>
</dbReference>
<sequence length="275" mass="31053">MKPVQLSQPGGSRTPVRCIIVDDEQLGRINLRLALEPHTNWQVVRECAHAAAARQALSEQTVDVIFLDIRMPGDSGLQLARELLAATTQGLDNKLPLIIFVTTFEQHAIEAFEIHALDYLLKPIADERLHTALLRAEAMLEQQQQSALARSFRQYLIDEEPAQASQSYWQQIYIPAPGKIDTLQVSDVLWLESAGNYVQLHLAQRTALFRITISKLQQHLNPTDFIRIHRRYLVSRSQILSLLTEPSLSLRLRCGAALPVSQSYLQDLKAALHNN</sequence>
<evidence type="ECO:0000256" key="1">
    <source>
        <dbReference type="PROSITE-ProRule" id="PRU00169"/>
    </source>
</evidence>
<dbReference type="PANTHER" id="PTHR37299">
    <property type="entry name" value="TRANSCRIPTIONAL REGULATOR-RELATED"/>
    <property type="match status" value="1"/>
</dbReference>
<dbReference type="EMBL" id="JACOGD010000009">
    <property type="protein sequence ID" value="MBC3933296.1"/>
    <property type="molecule type" value="Genomic_DNA"/>
</dbReference>
<dbReference type="SMART" id="SM00850">
    <property type="entry name" value="LytTR"/>
    <property type="match status" value="1"/>
</dbReference>
<keyword evidence="1" id="KW-0597">Phosphoprotein</keyword>
<dbReference type="Proteomes" id="UP000654304">
    <property type="component" value="Unassembled WGS sequence"/>
</dbReference>
<dbReference type="SMART" id="SM00448">
    <property type="entry name" value="REC"/>
    <property type="match status" value="1"/>
</dbReference>
<evidence type="ECO:0000259" key="3">
    <source>
        <dbReference type="PROSITE" id="PS50930"/>
    </source>
</evidence>
<keyword evidence="5" id="KW-1185">Reference proteome</keyword>
<dbReference type="PROSITE" id="PS50110">
    <property type="entry name" value="RESPONSE_REGULATORY"/>
    <property type="match status" value="1"/>
</dbReference>
<evidence type="ECO:0000313" key="4">
    <source>
        <dbReference type="EMBL" id="MBC3933296.1"/>
    </source>
</evidence>
<name>A0ABR7A8U1_9BURK</name>
<comment type="caution">
    <text evidence="4">The sequence shown here is derived from an EMBL/GenBank/DDBJ whole genome shotgun (WGS) entry which is preliminary data.</text>
</comment>
<dbReference type="PROSITE" id="PS50930">
    <property type="entry name" value="HTH_LYTTR"/>
    <property type="match status" value="1"/>
</dbReference>
<evidence type="ECO:0000313" key="5">
    <source>
        <dbReference type="Proteomes" id="UP000654304"/>
    </source>
</evidence>
<dbReference type="SUPFAM" id="SSF52172">
    <property type="entry name" value="CheY-like"/>
    <property type="match status" value="1"/>
</dbReference>
<evidence type="ECO:0000259" key="2">
    <source>
        <dbReference type="PROSITE" id="PS50110"/>
    </source>
</evidence>
<dbReference type="Gene3D" id="2.40.50.1020">
    <property type="entry name" value="LytTr DNA-binding domain"/>
    <property type="match status" value="1"/>
</dbReference>
<dbReference type="InterPro" id="IPR011006">
    <property type="entry name" value="CheY-like_superfamily"/>
</dbReference>
<organism evidence="4 5">
    <name type="scientific">Undibacterium curvum</name>
    <dbReference type="NCBI Taxonomy" id="2762294"/>
    <lineage>
        <taxon>Bacteria</taxon>
        <taxon>Pseudomonadati</taxon>
        <taxon>Pseudomonadota</taxon>
        <taxon>Betaproteobacteria</taxon>
        <taxon>Burkholderiales</taxon>
        <taxon>Oxalobacteraceae</taxon>
        <taxon>Undibacterium</taxon>
    </lineage>
</organism>
<protein>
    <submittedName>
        <fullName evidence="4">Response regulator transcription factor</fullName>
    </submittedName>
</protein>
<dbReference type="Gene3D" id="3.40.50.2300">
    <property type="match status" value="1"/>
</dbReference>
<feature type="domain" description="Response regulatory" evidence="2">
    <location>
        <begin position="17"/>
        <end position="137"/>
    </location>
</feature>
<dbReference type="PANTHER" id="PTHR37299:SF1">
    <property type="entry name" value="STAGE 0 SPORULATION PROTEIN A HOMOLOG"/>
    <property type="match status" value="1"/>
</dbReference>
<dbReference type="InterPro" id="IPR046947">
    <property type="entry name" value="LytR-like"/>
</dbReference>
<feature type="modified residue" description="4-aspartylphosphate" evidence="1">
    <location>
        <position position="68"/>
    </location>
</feature>
<accession>A0ABR7A8U1</accession>
<dbReference type="Pfam" id="PF00072">
    <property type="entry name" value="Response_reg"/>
    <property type="match status" value="1"/>
</dbReference>